<reference evidence="4" key="1">
    <citation type="submission" date="2021-04" db="EMBL/GenBank/DDBJ databases">
        <title>Genome based classification of Actinospica acidithermotolerans sp. nov., an actinobacterium isolated from an Indonesian hot spring.</title>
        <authorList>
            <person name="Kusuma A.B."/>
            <person name="Putra K.E."/>
            <person name="Nafisah S."/>
            <person name="Loh J."/>
            <person name="Nouioui I."/>
            <person name="Goodfellow M."/>
        </authorList>
    </citation>
    <scope>NUCLEOTIDE SEQUENCE</scope>
    <source>
        <strain evidence="4">CSCA 57</strain>
    </source>
</reference>
<organism evidence="4 5">
    <name type="scientific">Actinospica durhamensis</name>
    <dbReference type="NCBI Taxonomy" id="1508375"/>
    <lineage>
        <taxon>Bacteria</taxon>
        <taxon>Bacillati</taxon>
        <taxon>Actinomycetota</taxon>
        <taxon>Actinomycetes</taxon>
        <taxon>Catenulisporales</taxon>
        <taxon>Actinospicaceae</taxon>
        <taxon>Actinospica</taxon>
    </lineage>
</organism>
<dbReference type="PANTHER" id="PTHR35369">
    <property type="entry name" value="BLR3025 PROTEIN-RELATED"/>
    <property type="match status" value="1"/>
</dbReference>
<proteinExistence type="predicted"/>
<keyword evidence="5" id="KW-1185">Reference proteome</keyword>
<sequence length="554" mass="58445">MAIWCPDWPVLAVGADPDTPAAVLTGHGARRTVLACSPAARAAGVRRGQAVRDAQRHCPELTLYPRDERAEELCFEPVVQAVEDLAAGVEVVRPGLIVLAARGPARYHGGEAILAARVRVAVADAGTPAGEPLGCGVAVADGAFAACLAARHPVDEPLVVPPGATPAFLAPHSLDVLDLPELTELLERLGLRTLGDFAALPAGSVANRFGVLGTLAHRLARGLDPRPPAARRPGEDLSAEYVFDLPAERDEPVVFAAKTLADRWRAILAAAGVTSAAVRIELITESGRESVRTWRNGDALGATLSASALAQRVRWQLDGWRTRSAPGVPDASHHSGARSRSGPNSSDAESDTGSDAGPDAGSDLPVDPVVCLRLVPGPLQTDTGSQQTLWGREEVPDRVGRVAERVQAMLGHEGVALLHEAGGRDPGSRIRRLPWGETPSIGPAEDPAAPWPGAVPPPAPALVPDEPYPVDLLDPRGEQVGVTGRARLTARPAILVLDGDRLPVTGWAGPWPYHERPWSAAVRRRARLQLSVADGRAFLLALERGAWRVEGVYQ</sequence>
<dbReference type="Pfam" id="PF00817">
    <property type="entry name" value="IMS"/>
    <property type="match status" value="1"/>
</dbReference>
<feature type="compositionally biased region" description="Polar residues" evidence="2">
    <location>
        <begin position="341"/>
        <end position="353"/>
    </location>
</feature>
<dbReference type="AlphaFoldDB" id="A0A941EYS8"/>
<feature type="domain" description="UmuC" evidence="3">
    <location>
        <begin position="20"/>
        <end position="152"/>
    </location>
</feature>
<keyword evidence="1" id="KW-0227">DNA damage</keyword>
<dbReference type="Gene3D" id="3.40.1170.60">
    <property type="match status" value="1"/>
</dbReference>
<protein>
    <submittedName>
        <fullName evidence="4">DNA polymerase Y family protein</fullName>
    </submittedName>
</protein>
<dbReference type="Proteomes" id="UP000675781">
    <property type="component" value="Unassembled WGS sequence"/>
</dbReference>
<dbReference type="InterPro" id="IPR043502">
    <property type="entry name" value="DNA/RNA_pol_sf"/>
</dbReference>
<dbReference type="PROSITE" id="PS50173">
    <property type="entry name" value="UMUC"/>
    <property type="match status" value="1"/>
</dbReference>
<dbReference type="SUPFAM" id="SSF56672">
    <property type="entry name" value="DNA/RNA polymerases"/>
    <property type="match status" value="1"/>
</dbReference>
<gene>
    <name evidence="4" type="ORF">KDL01_40795</name>
</gene>
<dbReference type="InterPro" id="IPR001126">
    <property type="entry name" value="UmuC"/>
</dbReference>
<dbReference type="CDD" id="cd03468">
    <property type="entry name" value="PolY_like"/>
    <property type="match status" value="1"/>
</dbReference>
<evidence type="ECO:0000313" key="4">
    <source>
        <dbReference type="EMBL" id="MBR7839661.1"/>
    </source>
</evidence>
<feature type="region of interest" description="Disordered" evidence="2">
    <location>
        <begin position="324"/>
        <end position="365"/>
    </location>
</feature>
<dbReference type="GO" id="GO:0006281">
    <property type="term" value="P:DNA repair"/>
    <property type="evidence" value="ECO:0007669"/>
    <property type="project" value="InterPro"/>
</dbReference>
<dbReference type="PANTHER" id="PTHR35369:SF2">
    <property type="entry name" value="BLR3025 PROTEIN"/>
    <property type="match status" value="1"/>
</dbReference>
<accession>A0A941EYS8</accession>
<dbReference type="InterPro" id="IPR050356">
    <property type="entry name" value="SulA_CellDiv_inhibitor"/>
</dbReference>
<evidence type="ECO:0000256" key="1">
    <source>
        <dbReference type="ARBA" id="ARBA00022763"/>
    </source>
</evidence>
<evidence type="ECO:0000313" key="5">
    <source>
        <dbReference type="Proteomes" id="UP000675781"/>
    </source>
</evidence>
<evidence type="ECO:0000259" key="3">
    <source>
        <dbReference type="PROSITE" id="PS50173"/>
    </source>
</evidence>
<name>A0A941EYS8_9ACTN</name>
<evidence type="ECO:0000256" key="2">
    <source>
        <dbReference type="SAM" id="MobiDB-lite"/>
    </source>
</evidence>
<dbReference type="EMBL" id="JAGSOG010000532">
    <property type="protein sequence ID" value="MBR7839661.1"/>
    <property type="molecule type" value="Genomic_DNA"/>
</dbReference>
<comment type="caution">
    <text evidence="4">The sequence shown here is derived from an EMBL/GenBank/DDBJ whole genome shotgun (WGS) entry which is preliminary data.</text>
</comment>